<protein>
    <submittedName>
        <fullName evidence="1">Uncharacterized protein</fullName>
    </submittedName>
</protein>
<organism evidence="1 2">
    <name type="scientific">Erwinia phage pEa_SNUABM_7</name>
    <dbReference type="NCBI Taxonomy" id="2866695"/>
    <lineage>
        <taxon>Viruses</taxon>
        <taxon>Duplodnaviria</taxon>
        <taxon>Heunggongvirae</taxon>
        <taxon>Uroviricota</taxon>
        <taxon>Caudoviricetes</taxon>
        <taxon>Snuvirus</taxon>
        <taxon>Snuvirus SNUABM7</taxon>
    </lineage>
</organism>
<reference evidence="1" key="1">
    <citation type="submission" date="2021-06" db="EMBL/GenBank/DDBJ databases">
        <title>Complete genome sequence of Erwinia phage pEa_SNUABM_7.</title>
        <authorList>
            <person name="Kim S.G."/>
            <person name="Park S.C."/>
        </authorList>
    </citation>
    <scope>NUCLEOTIDE SEQUENCE</scope>
</reference>
<keyword evidence="2" id="KW-1185">Reference proteome</keyword>
<proteinExistence type="predicted"/>
<gene>
    <name evidence="1" type="ORF">pEaSNUABM7_00283</name>
</gene>
<name>A0AAE7WSM0_9CAUD</name>
<evidence type="ECO:0000313" key="2">
    <source>
        <dbReference type="Proteomes" id="UP000827609"/>
    </source>
</evidence>
<dbReference type="EMBL" id="MZ475896">
    <property type="protein sequence ID" value="QYW04951.1"/>
    <property type="molecule type" value="Genomic_DNA"/>
</dbReference>
<evidence type="ECO:0000313" key="1">
    <source>
        <dbReference type="EMBL" id="QYW04951.1"/>
    </source>
</evidence>
<accession>A0AAE7WSM0</accession>
<dbReference type="Proteomes" id="UP000827609">
    <property type="component" value="Segment"/>
</dbReference>
<sequence length="78" mass="9059">MSDPKPKPEVTKADLQHLLHVAGAYEGNDRHRWYAMFVVLKLKRQMDGQNLPRSCAHITHESQDYEIEEACYKLGYLS</sequence>